<evidence type="ECO:0000313" key="4">
    <source>
        <dbReference type="EMBL" id="EAU83456.1"/>
    </source>
</evidence>
<dbReference type="InParanoid" id="A8P297"/>
<reference evidence="4 5" key="1">
    <citation type="journal article" date="2010" name="Proc. Natl. Acad. Sci. U.S.A.">
        <title>Insights into evolution of multicellular fungi from the assembled chromosomes of the mushroom Coprinopsis cinerea (Coprinus cinereus).</title>
        <authorList>
            <person name="Stajich J.E."/>
            <person name="Wilke S.K."/>
            <person name="Ahren D."/>
            <person name="Au C.H."/>
            <person name="Birren B.W."/>
            <person name="Borodovsky M."/>
            <person name="Burns C."/>
            <person name="Canback B."/>
            <person name="Casselton L.A."/>
            <person name="Cheng C.K."/>
            <person name="Deng J."/>
            <person name="Dietrich F.S."/>
            <person name="Fargo D.C."/>
            <person name="Farman M.L."/>
            <person name="Gathman A.C."/>
            <person name="Goldberg J."/>
            <person name="Guigo R."/>
            <person name="Hoegger P.J."/>
            <person name="Hooker J.B."/>
            <person name="Huggins A."/>
            <person name="James T.Y."/>
            <person name="Kamada T."/>
            <person name="Kilaru S."/>
            <person name="Kodira C."/>
            <person name="Kues U."/>
            <person name="Kupfer D."/>
            <person name="Kwan H.S."/>
            <person name="Lomsadze A."/>
            <person name="Li W."/>
            <person name="Lilly W.W."/>
            <person name="Ma L.J."/>
            <person name="Mackey A.J."/>
            <person name="Manning G."/>
            <person name="Martin F."/>
            <person name="Muraguchi H."/>
            <person name="Natvig D.O."/>
            <person name="Palmerini H."/>
            <person name="Ramesh M.A."/>
            <person name="Rehmeyer C.J."/>
            <person name="Roe B.A."/>
            <person name="Shenoy N."/>
            <person name="Stanke M."/>
            <person name="Ter-Hovhannisyan V."/>
            <person name="Tunlid A."/>
            <person name="Velagapudi R."/>
            <person name="Vision T.J."/>
            <person name="Zeng Q."/>
            <person name="Zolan M.E."/>
            <person name="Pukkila P.J."/>
        </authorList>
    </citation>
    <scope>NUCLEOTIDE SEQUENCE [LARGE SCALE GENOMIC DNA]</scope>
    <source>
        <strain evidence="5">Okayama-7 / 130 / ATCC MYA-4618 / FGSC 9003</strain>
    </source>
</reference>
<evidence type="ECO:0000313" key="5">
    <source>
        <dbReference type="Proteomes" id="UP000001861"/>
    </source>
</evidence>
<accession>A8P297</accession>
<dbReference type="SMART" id="SM00321">
    <property type="entry name" value="WSC"/>
    <property type="match status" value="4"/>
</dbReference>
<keyword evidence="1 2" id="KW-0732">Signal</keyword>
<gene>
    <name evidence="4" type="ORF">CC1G_04712</name>
</gene>
<dbReference type="OrthoDB" id="2019572at2759"/>
<name>A8P297_COPC7</name>
<dbReference type="InterPro" id="IPR037293">
    <property type="entry name" value="Gal_Oxidase_central_sf"/>
</dbReference>
<dbReference type="InterPro" id="IPR002889">
    <property type="entry name" value="WSC_carb-bd"/>
</dbReference>
<dbReference type="GeneID" id="6014848"/>
<dbReference type="InterPro" id="IPR014756">
    <property type="entry name" value="Ig_E-set"/>
</dbReference>
<dbReference type="Gene3D" id="2.130.10.80">
    <property type="entry name" value="Galactose oxidase/kelch, beta-propeller"/>
    <property type="match status" value="1"/>
</dbReference>
<feature type="chain" id="PRO_5002727535" evidence="2">
    <location>
        <begin position="23"/>
        <end position="1005"/>
    </location>
</feature>
<dbReference type="PROSITE" id="PS51212">
    <property type="entry name" value="WSC"/>
    <property type="match status" value="4"/>
</dbReference>
<dbReference type="PANTHER" id="PTHR32208">
    <property type="entry name" value="SECRETED PROTEIN-RELATED"/>
    <property type="match status" value="1"/>
</dbReference>
<dbReference type="InterPro" id="IPR009880">
    <property type="entry name" value="Glyoxal_oxidase_N"/>
</dbReference>
<dbReference type="VEuPathDB" id="FungiDB:CC1G_04712"/>
<feature type="domain" description="WSC" evidence="3">
    <location>
        <begin position="383"/>
        <end position="479"/>
    </location>
</feature>
<dbReference type="InterPro" id="IPR011043">
    <property type="entry name" value="Gal_Oxase/kelch_b-propeller"/>
</dbReference>
<dbReference type="Pfam" id="PF07250">
    <property type="entry name" value="Glyoxal_oxid_N"/>
    <property type="match status" value="1"/>
</dbReference>
<keyword evidence="5" id="KW-1185">Reference proteome</keyword>
<dbReference type="SUPFAM" id="SSF81296">
    <property type="entry name" value="E set domains"/>
    <property type="match status" value="1"/>
</dbReference>
<evidence type="ECO:0000259" key="3">
    <source>
        <dbReference type="PROSITE" id="PS51212"/>
    </source>
</evidence>
<proteinExistence type="predicted"/>
<dbReference type="OMA" id="WYPSAMI"/>
<comment type="caution">
    <text evidence="4">The sequence shown here is derived from an EMBL/GenBank/DDBJ whole genome shotgun (WGS) entry which is preliminary data.</text>
</comment>
<evidence type="ECO:0000256" key="1">
    <source>
        <dbReference type="ARBA" id="ARBA00022729"/>
    </source>
</evidence>
<dbReference type="KEGG" id="cci:CC1G_04712"/>
<feature type="domain" description="WSC" evidence="3">
    <location>
        <begin position="271"/>
        <end position="364"/>
    </location>
</feature>
<dbReference type="Pfam" id="PF09118">
    <property type="entry name" value="GO-like_E_set"/>
    <property type="match status" value="1"/>
</dbReference>
<protein>
    <submittedName>
        <fullName evidence="4">Copper radical oxidase</fullName>
    </submittedName>
</protein>
<dbReference type="InterPro" id="IPR015202">
    <property type="entry name" value="GO-like_E_set"/>
</dbReference>
<evidence type="ECO:0000256" key="2">
    <source>
        <dbReference type="SAM" id="SignalP"/>
    </source>
</evidence>
<organism evidence="4 5">
    <name type="scientific">Coprinopsis cinerea (strain Okayama-7 / 130 / ATCC MYA-4618 / FGSC 9003)</name>
    <name type="common">Inky cap fungus</name>
    <name type="synonym">Hormographiella aspergillata</name>
    <dbReference type="NCBI Taxonomy" id="240176"/>
    <lineage>
        <taxon>Eukaryota</taxon>
        <taxon>Fungi</taxon>
        <taxon>Dikarya</taxon>
        <taxon>Basidiomycota</taxon>
        <taxon>Agaricomycotina</taxon>
        <taxon>Agaricomycetes</taxon>
        <taxon>Agaricomycetidae</taxon>
        <taxon>Agaricales</taxon>
        <taxon>Agaricineae</taxon>
        <taxon>Psathyrellaceae</taxon>
        <taxon>Coprinopsis</taxon>
    </lineage>
</organism>
<dbReference type="AlphaFoldDB" id="A8P297"/>
<dbReference type="Gene3D" id="2.60.40.10">
    <property type="entry name" value="Immunoglobulins"/>
    <property type="match status" value="1"/>
</dbReference>
<feature type="domain" description="WSC" evidence="3">
    <location>
        <begin position="154"/>
        <end position="247"/>
    </location>
</feature>
<dbReference type="InterPro" id="IPR013783">
    <property type="entry name" value="Ig-like_fold"/>
</dbReference>
<dbReference type="PANTHER" id="PTHR32208:SF105">
    <property type="entry name" value="COPPER RADICAL OXIDASE"/>
    <property type="match status" value="1"/>
</dbReference>
<feature type="domain" description="WSC" evidence="3">
    <location>
        <begin position="44"/>
        <end position="139"/>
    </location>
</feature>
<dbReference type="CDD" id="cd02851">
    <property type="entry name" value="E_set_GO_C"/>
    <property type="match status" value="1"/>
</dbReference>
<sequence length="1005" mass="107251">MAFSRALSRAALLISVIPLVSAEHIHSTSFRHRRQTIPSELPGTWTSQGCVTEGTTGRALTGPTYASGDDMTIENCIAFCDAQGAIYAGVEFSAECFCGNTLSNGGGLEAPAGECNMPCSGNSLQPCGGPGRLNLFWNGDEPAPPPSIIPQVGDWESLGCYSDGVNGQRTLGTGVTVTGPLTLEKCTDACFNAGYRLAGAEYAAECFCGNFINQGAPVPDGQCNMPCAGNGSQLCGGPDRLNIYNYTGTALPPGGGVPGGPQPVEEGLPEPWTYGGCWVDNANGRVFTHGMGTSPTQTVQTCIAACQTANFTLAGIEFGVECFCGNTLVNGAEQVADGQCSMECGGDSEQACGGPSRLSVYTSTGNVEALPVPTTQTDNLPGNWEYRGCLVEAVGRRMFPNQILWERNNSAVACMEQCAKFGYPASATEFGYECYCGDPSDVDEYGGVFVDDDECFMPCPGDPTHVCGAGNRLTTYYWNGVMQEWKTPAVTGHYEFFMPGIVIPLITTVGINNKVTMLEKYGTGYPNSTGAYELDISLAPSMTAWREMNVKTDVFCAGSVILPDKAGRQLNVGGWSLDSTFGVRLFTPDGVEGTNSTNDWEEDFHSLALQRGRWYPTAAVLANGTVLVIGGETGSNGPPQPNLELLPKPEGGDTVIHLDWLERSDPYNLYPFVVVLPSENVFVAYWNEARILDPVTFDTIKVLPNMPGAVNDFLGGRTYPLEGAMIPIPQHAPYTDPLEVLICGGSTIGAAYALDNCVRGAPEAENMEWVIERMPSRRVMPCMAALPDGTIFIANGAHHGVAGFGLGEDPNLQAILYDPYEPVHHRFSILGSTDIPRMYHSEVSLLADGRILISGSDPETNWPNGTARYPQEFRLELYIPPYLIGRTQPTFDLPVSDWAYGETYTITNINRAHGDGPIRVSLLAAASSTHGNTMGARTIFPEISCTGTTCSVVAPPHAGVSPPGWHMLFVLDGPTPSHAKWVRIGGDPAGLGNWPDLPGFTLPGV</sequence>
<dbReference type="Pfam" id="PF01822">
    <property type="entry name" value="WSC"/>
    <property type="match status" value="4"/>
</dbReference>
<dbReference type="EMBL" id="AACS02000013">
    <property type="protein sequence ID" value="EAU83456.1"/>
    <property type="molecule type" value="Genomic_DNA"/>
</dbReference>
<feature type="signal peptide" evidence="2">
    <location>
        <begin position="1"/>
        <end position="22"/>
    </location>
</feature>
<dbReference type="SUPFAM" id="SSF50965">
    <property type="entry name" value="Galactose oxidase, central domain"/>
    <property type="match status" value="1"/>
</dbReference>
<dbReference type="RefSeq" id="XP_001838268.1">
    <property type="nucleotide sequence ID" value="XM_001838216.2"/>
</dbReference>
<dbReference type="Proteomes" id="UP000001861">
    <property type="component" value="Unassembled WGS sequence"/>
</dbReference>
<dbReference type="eggNOG" id="KOG4157">
    <property type="taxonomic scope" value="Eukaryota"/>
</dbReference>